<dbReference type="SUPFAM" id="SSF54593">
    <property type="entry name" value="Glyoxalase/Bleomycin resistance protein/Dihydroxybiphenyl dioxygenase"/>
    <property type="match status" value="1"/>
</dbReference>
<dbReference type="CDD" id="cd06587">
    <property type="entry name" value="VOC"/>
    <property type="match status" value="1"/>
</dbReference>
<gene>
    <name evidence="2" type="ORF">AVDCRST_MAG38-2154</name>
</gene>
<sequence>MTLQHVTFEVTREQVEPHLAFWAMLGYEEMETPEPLQGRAVWMRRGGSHVHLLLDEEPVVPPRAHAAFVVEDWDATLRALHAAGYESRPAMRLWECERAYLRAPGGHRVEIMSSPPPAD</sequence>
<dbReference type="InterPro" id="IPR029068">
    <property type="entry name" value="Glyas_Bleomycin-R_OHBP_Dase"/>
</dbReference>
<name>A0A6J4RW35_9ACTN</name>
<reference evidence="2" key="1">
    <citation type="submission" date="2020-02" db="EMBL/GenBank/DDBJ databases">
        <authorList>
            <person name="Meier V. D."/>
        </authorList>
    </citation>
    <scope>NUCLEOTIDE SEQUENCE</scope>
    <source>
        <strain evidence="2">AVDCRST_MAG38</strain>
    </source>
</reference>
<dbReference type="EMBL" id="CADCVJ010000182">
    <property type="protein sequence ID" value="CAA9483209.1"/>
    <property type="molecule type" value="Genomic_DNA"/>
</dbReference>
<dbReference type="InterPro" id="IPR004360">
    <property type="entry name" value="Glyas_Fos-R_dOase_dom"/>
</dbReference>
<dbReference type="PROSITE" id="PS51819">
    <property type="entry name" value="VOC"/>
    <property type="match status" value="1"/>
</dbReference>
<accession>A0A6J4RW35</accession>
<feature type="domain" description="VOC" evidence="1">
    <location>
        <begin position="2"/>
        <end position="114"/>
    </location>
</feature>
<dbReference type="Pfam" id="PF00903">
    <property type="entry name" value="Glyoxalase"/>
    <property type="match status" value="1"/>
</dbReference>
<evidence type="ECO:0000259" key="1">
    <source>
        <dbReference type="PROSITE" id="PS51819"/>
    </source>
</evidence>
<dbReference type="InterPro" id="IPR037523">
    <property type="entry name" value="VOC_core"/>
</dbReference>
<dbReference type="Gene3D" id="3.10.180.10">
    <property type="entry name" value="2,3-Dihydroxybiphenyl 1,2-Dioxygenase, domain 1"/>
    <property type="match status" value="1"/>
</dbReference>
<evidence type="ECO:0000313" key="2">
    <source>
        <dbReference type="EMBL" id="CAA9483209.1"/>
    </source>
</evidence>
<organism evidence="2">
    <name type="scientific">uncultured Solirubrobacteraceae bacterium</name>
    <dbReference type="NCBI Taxonomy" id="1162706"/>
    <lineage>
        <taxon>Bacteria</taxon>
        <taxon>Bacillati</taxon>
        <taxon>Actinomycetota</taxon>
        <taxon>Thermoleophilia</taxon>
        <taxon>Solirubrobacterales</taxon>
        <taxon>Solirubrobacteraceae</taxon>
        <taxon>environmental samples</taxon>
    </lineage>
</organism>
<proteinExistence type="predicted"/>
<dbReference type="AlphaFoldDB" id="A0A6J4RW35"/>
<protein>
    <recommendedName>
        <fullName evidence="1">VOC domain-containing protein</fullName>
    </recommendedName>
</protein>